<gene>
    <name evidence="2" type="ORF">LRC122</name>
</gene>
<feature type="region of interest" description="Disordered" evidence="1">
    <location>
        <begin position="29"/>
        <end position="57"/>
    </location>
</feature>
<evidence type="ECO:0000256" key="1">
    <source>
        <dbReference type="SAM" id="MobiDB-lite"/>
    </source>
</evidence>
<dbReference type="Proteomes" id="UP000000663">
    <property type="component" value="Chromosome"/>
</dbReference>
<dbReference type="OrthoDB" id="383977at2157"/>
<accession>Q0W8Y5</accession>
<sequence>MMNGHLIRAMVLMVSLTLILLTSGCTQPASPSPSPSYHPTLPATSSAQVASPTPVPGSDEANINFTYIMKTYPKQYEGLTPNPGELIYVFDVKVDSDKPVQTDDSWFGIEYRKNATQPIQDLEPNTVFRYPSKTIGDGSGPAEGRLIIALPAPESGSLIRPYYYKPVNQQHGEYLVKTKVYGILRTS</sequence>
<evidence type="ECO:0000313" key="2">
    <source>
        <dbReference type="EMBL" id="CAJ35141.1"/>
    </source>
</evidence>
<dbReference type="GeneID" id="5142660"/>
<evidence type="ECO:0008006" key="4">
    <source>
        <dbReference type="Google" id="ProtNLM"/>
    </source>
</evidence>
<dbReference type="RefSeq" id="WP_012037346.1">
    <property type="nucleotide sequence ID" value="NC_009464.1"/>
</dbReference>
<dbReference type="eggNOG" id="arCOG12611">
    <property type="taxonomic scope" value="Archaea"/>
</dbReference>
<organism evidence="2 3">
    <name type="scientific">Methanocella arvoryzae (strain DSM 22066 / NBRC 105507 / MRE50)</name>
    <dbReference type="NCBI Taxonomy" id="351160"/>
    <lineage>
        <taxon>Archaea</taxon>
        <taxon>Methanobacteriati</taxon>
        <taxon>Methanobacteriota</taxon>
        <taxon>Stenosarchaea group</taxon>
        <taxon>Methanomicrobia</taxon>
        <taxon>Methanocellales</taxon>
        <taxon>Methanocellaceae</taxon>
        <taxon>Methanocella</taxon>
    </lineage>
</organism>
<feature type="compositionally biased region" description="Polar residues" evidence="1">
    <location>
        <begin position="42"/>
        <end position="51"/>
    </location>
</feature>
<evidence type="ECO:0000313" key="3">
    <source>
        <dbReference type="Proteomes" id="UP000000663"/>
    </source>
</evidence>
<dbReference type="AlphaFoldDB" id="Q0W8Y5"/>
<dbReference type="EMBL" id="AM114193">
    <property type="protein sequence ID" value="CAJ35141.1"/>
    <property type="molecule type" value="Genomic_DNA"/>
</dbReference>
<name>Q0W8Y5_METAR</name>
<dbReference type="KEGG" id="rci:LRC122"/>
<keyword evidence="3" id="KW-1185">Reference proteome</keyword>
<reference evidence="2 3" key="1">
    <citation type="journal article" date="2006" name="Science">
        <title>Genome of rice cluster I archaea -- the key methane producers in the rice rhizosphere.</title>
        <authorList>
            <person name="Erkel C."/>
            <person name="Kube M."/>
            <person name="Reinhardt R."/>
            <person name="Liesack W."/>
        </authorList>
    </citation>
    <scope>NUCLEOTIDE SEQUENCE [LARGE SCALE GENOMIC DNA]</scope>
    <source>
        <strain evidence="3">DSM 22066 / NBRC 105507 / MRE50</strain>
    </source>
</reference>
<dbReference type="STRING" id="351160.LRC122"/>
<proteinExistence type="predicted"/>
<protein>
    <recommendedName>
        <fullName evidence="4">DUF4352 domain-containing protein</fullName>
    </recommendedName>
</protein>